<name>A0ABN8BAY4_CHISP</name>
<dbReference type="PANTHER" id="PTHR34761:SF1">
    <property type="entry name" value="NUCLEOLUS AND NEURAL PROGENITOR PROTEIN"/>
    <property type="match status" value="1"/>
</dbReference>
<dbReference type="EMBL" id="OU963900">
    <property type="protein sequence ID" value="CAH0407033.1"/>
    <property type="molecule type" value="Genomic_DNA"/>
</dbReference>
<dbReference type="InterPro" id="IPR027951">
    <property type="entry name" value="Nepro_N"/>
</dbReference>
<dbReference type="Proteomes" id="UP001153292">
    <property type="component" value="Chromosome 7"/>
</dbReference>
<accession>A0ABN8BAY4</accession>
<evidence type="ECO:0000313" key="2">
    <source>
        <dbReference type="EMBL" id="CAH0407033.1"/>
    </source>
</evidence>
<evidence type="ECO:0000313" key="3">
    <source>
        <dbReference type="Proteomes" id="UP001153292"/>
    </source>
</evidence>
<dbReference type="Pfam" id="PF14780">
    <property type="entry name" value="NEPRO_N"/>
    <property type="match status" value="1"/>
</dbReference>
<reference evidence="2" key="1">
    <citation type="submission" date="2021-12" db="EMBL/GenBank/DDBJ databases">
        <authorList>
            <person name="King R."/>
        </authorList>
    </citation>
    <scope>NUCLEOTIDE SEQUENCE</scope>
</reference>
<gene>
    <name evidence="2" type="ORF">CHILSU_LOCUS10429</name>
</gene>
<dbReference type="PANTHER" id="PTHR34761">
    <property type="entry name" value="NUCLEOLUS AND NEURAL PROGENITOR PROTEIN"/>
    <property type="match status" value="1"/>
</dbReference>
<dbReference type="InterPro" id="IPR052835">
    <property type="entry name" value="Nepro"/>
</dbReference>
<protein>
    <recommendedName>
        <fullName evidence="1">Nucleolus and neural progenitor protein-like N-terminal domain-containing protein</fullName>
    </recommendedName>
</protein>
<feature type="domain" description="Nucleolus and neural progenitor protein-like N-terminal" evidence="1">
    <location>
        <begin position="15"/>
        <end position="194"/>
    </location>
</feature>
<evidence type="ECO:0000259" key="1">
    <source>
        <dbReference type="Pfam" id="PF14780"/>
    </source>
</evidence>
<keyword evidence="3" id="KW-1185">Reference proteome</keyword>
<organism evidence="2 3">
    <name type="scientific">Chilo suppressalis</name>
    <name type="common">Asiatic rice borer moth</name>
    <dbReference type="NCBI Taxonomy" id="168631"/>
    <lineage>
        <taxon>Eukaryota</taxon>
        <taxon>Metazoa</taxon>
        <taxon>Ecdysozoa</taxon>
        <taxon>Arthropoda</taxon>
        <taxon>Hexapoda</taxon>
        <taxon>Insecta</taxon>
        <taxon>Pterygota</taxon>
        <taxon>Neoptera</taxon>
        <taxon>Endopterygota</taxon>
        <taxon>Lepidoptera</taxon>
        <taxon>Glossata</taxon>
        <taxon>Ditrysia</taxon>
        <taxon>Pyraloidea</taxon>
        <taxon>Crambidae</taxon>
        <taxon>Crambinae</taxon>
        <taxon>Chilo</taxon>
    </lineage>
</organism>
<sequence>MINYLLIGNKMIEPWNDRALESPPNNTFSGSYSMDIQDLRHTCNNIEKVLSKQLSLHNEAAILNRFIYKFDKKFRSDIGYRNLKKVNSAINKFKSLNLLKDIENFNSLLPTNCEDNYLPTQQMLQYVLVRIVSFSMIMKRICTCSKVTAVYYMDRVKRGESHWMSLMPFALLSRIWSLSLVLLQHCCSWYSCLYPYLDNLKLKGVEFLPDGYILPRDLDQWIDIKNIDNSGRFQWVYQKSVQIHLDFTEDDIMNYDSILNYVKDVNKNEQPQDTWDNVKTNEPTKLSCDVTVKPFDEGQTISREHFQSFFNQSKEKENVHSADKVINKTTLDLFITNEERYRNQNSDNSLTKHLSFMQWQSLKSSLLKLSDSLSYNRKIERKFKKIWKEKCLDCL</sequence>
<proteinExistence type="predicted"/>